<proteinExistence type="predicted"/>
<feature type="compositionally biased region" description="Polar residues" evidence="1">
    <location>
        <begin position="436"/>
        <end position="447"/>
    </location>
</feature>
<dbReference type="EMBL" id="KZ613470">
    <property type="protein sequence ID" value="PMD25354.1"/>
    <property type="molecule type" value="Genomic_DNA"/>
</dbReference>
<protein>
    <submittedName>
        <fullName evidence="2">Uncharacterized protein</fullName>
    </submittedName>
</protein>
<accession>A0A2J6QGE5</accession>
<dbReference type="Proteomes" id="UP000235672">
    <property type="component" value="Unassembled WGS sequence"/>
</dbReference>
<feature type="compositionally biased region" description="Basic and acidic residues" evidence="1">
    <location>
        <begin position="270"/>
        <end position="279"/>
    </location>
</feature>
<keyword evidence="3" id="KW-1185">Reference proteome</keyword>
<sequence length="527" mass="58621">MAESSSSMGPRAEPTPPSSHHPDNVSPTSPPGYPAPDTPPNTNMDTGSQEQVITCMYILNCDTGSQLRKAISHIFGRNKMCTRLIPQHIWVHYCRKHYQRSRYRNPKEYAKLQCDLVQKQIRAIREWSNDNIEKGAAGVVIDWGLAVRKREQKRLDDLNANGRKRTASAAFDHDDEDGEGGRGIAAPATAVPTWLLQQCGKGYTTDEILGIFSRLHTAILNDEMPCFPDIEILPNIVFDEDQPKSPKGYTKRSSATGHKRSQSLSANTKSDYHTGDRRMSHSGGMGMNQPGVMGQDTFQYGSSTQKRHRPNEMGSMDFQGHLPPFQQTRMSQRPVESGRRTHQLAHRPMHPSIGENEEGYGAHAYQHPLPAPTPQRLGGQSMASHLENTNEYAYGGARRSMHQRSHSDMSFARPSAFSPAPSMHSSAQEHRGQFGRDTSSPYASAQVQPAMSYADHRINHVARPHGHSRHQSTPMAHQTYQSRSYEPSQPSTPGYGYAQGNNTLPPPASGPRITESPQVQALYSSRR</sequence>
<reference evidence="2 3" key="1">
    <citation type="submission" date="2016-05" db="EMBL/GenBank/DDBJ databases">
        <title>A degradative enzymes factory behind the ericoid mycorrhizal symbiosis.</title>
        <authorList>
            <consortium name="DOE Joint Genome Institute"/>
            <person name="Martino E."/>
            <person name="Morin E."/>
            <person name="Grelet G."/>
            <person name="Kuo A."/>
            <person name="Kohler A."/>
            <person name="Daghino S."/>
            <person name="Barry K."/>
            <person name="Choi C."/>
            <person name="Cichocki N."/>
            <person name="Clum A."/>
            <person name="Copeland A."/>
            <person name="Hainaut M."/>
            <person name="Haridas S."/>
            <person name="Labutti K."/>
            <person name="Lindquist E."/>
            <person name="Lipzen A."/>
            <person name="Khouja H.-R."/>
            <person name="Murat C."/>
            <person name="Ohm R."/>
            <person name="Olson A."/>
            <person name="Spatafora J."/>
            <person name="Veneault-Fourrey C."/>
            <person name="Henrissat B."/>
            <person name="Grigoriev I."/>
            <person name="Martin F."/>
            <person name="Perotto S."/>
        </authorList>
    </citation>
    <scope>NUCLEOTIDE SEQUENCE [LARGE SCALE GENOMIC DNA]</scope>
    <source>
        <strain evidence="2 3">UAMH 7357</strain>
    </source>
</reference>
<evidence type="ECO:0000256" key="1">
    <source>
        <dbReference type="SAM" id="MobiDB-lite"/>
    </source>
</evidence>
<feature type="compositionally biased region" description="Polar residues" evidence="1">
    <location>
        <begin position="251"/>
        <end position="269"/>
    </location>
</feature>
<feature type="region of interest" description="Disordered" evidence="1">
    <location>
        <begin position="238"/>
        <end position="288"/>
    </location>
</feature>
<dbReference type="AlphaFoldDB" id="A0A2J6QGE5"/>
<feature type="compositionally biased region" description="Pro residues" evidence="1">
    <location>
        <begin position="28"/>
        <end position="39"/>
    </location>
</feature>
<feature type="region of interest" description="Disordered" evidence="1">
    <location>
        <begin position="464"/>
        <end position="527"/>
    </location>
</feature>
<dbReference type="STRING" id="1745343.A0A2J6QGE5"/>
<dbReference type="OrthoDB" id="4161595at2759"/>
<evidence type="ECO:0000313" key="3">
    <source>
        <dbReference type="Proteomes" id="UP000235672"/>
    </source>
</evidence>
<feature type="compositionally biased region" description="Polar residues" evidence="1">
    <location>
        <begin position="471"/>
        <end position="492"/>
    </location>
</feature>
<gene>
    <name evidence="2" type="ORF">NA56DRAFT_642376</name>
</gene>
<feature type="region of interest" description="Disordered" evidence="1">
    <location>
        <begin position="1"/>
        <end position="47"/>
    </location>
</feature>
<feature type="region of interest" description="Disordered" evidence="1">
    <location>
        <begin position="398"/>
        <end position="447"/>
    </location>
</feature>
<evidence type="ECO:0000313" key="2">
    <source>
        <dbReference type="EMBL" id="PMD25354.1"/>
    </source>
</evidence>
<feature type="compositionally biased region" description="Polar residues" evidence="1">
    <location>
        <begin position="515"/>
        <end position="527"/>
    </location>
</feature>
<name>A0A2J6QGE5_9HELO</name>
<organism evidence="2 3">
    <name type="scientific">Hyaloscypha hepaticicola</name>
    <dbReference type="NCBI Taxonomy" id="2082293"/>
    <lineage>
        <taxon>Eukaryota</taxon>
        <taxon>Fungi</taxon>
        <taxon>Dikarya</taxon>
        <taxon>Ascomycota</taxon>
        <taxon>Pezizomycotina</taxon>
        <taxon>Leotiomycetes</taxon>
        <taxon>Helotiales</taxon>
        <taxon>Hyaloscyphaceae</taxon>
        <taxon>Hyaloscypha</taxon>
    </lineage>
</organism>